<dbReference type="PANTHER" id="PTHR37534">
    <property type="entry name" value="TRANSCRIPTIONAL ACTIVATOR PROTEIN UGA3"/>
    <property type="match status" value="1"/>
</dbReference>
<dbReference type="GeneID" id="70133300"/>
<evidence type="ECO:0000313" key="4">
    <source>
        <dbReference type="Proteomes" id="UP000758603"/>
    </source>
</evidence>
<proteinExistence type="predicted"/>
<evidence type="ECO:0000256" key="2">
    <source>
        <dbReference type="ARBA" id="ARBA00023242"/>
    </source>
</evidence>
<dbReference type="RefSeq" id="XP_045950881.1">
    <property type="nucleotide sequence ID" value="XM_046104409.1"/>
</dbReference>
<dbReference type="Proteomes" id="UP000758603">
    <property type="component" value="Unassembled WGS sequence"/>
</dbReference>
<dbReference type="GO" id="GO:0003700">
    <property type="term" value="F:DNA-binding transcription factor activity"/>
    <property type="evidence" value="ECO:0007669"/>
    <property type="project" value="TreeGrafter"/>
</dbReference>
<dbReference type="InterPro" id="IPR021858">
    <property type="entry name" value="Fun_TF"/>
</dbReference>
<dbReference type="AlphaFoldDB" id="A0A9P8REE5"/>
<keyword evidence="2" id="KW-0539">Nucleus</keyword>
<organism evidence="3 4">
    <name type="scientific">Truncatella angustata</name>
    <dbReference type="NCBI Taxonomy" id="152316"/>
    <lineage>
        <taxon>Eukaryota</taxon>
        <taxon>Fungi</taxon>
        <taxon>Dikarya</taxon>
        <taxon>Ascomycota</taxon>
        <taxon>Pezizomycotina</taxon>
        <taxon>Sordariomycetes</taxon>
        <taxon>Xylariomycetidae</taxon>
        <taxon>Amphisphaeriales</taxon>
        <taxon>Sporocadaceae</taxon>
        <taxon>Truncatella</taxon>
    </lineage>
</organism>
<dbReference type="PANTHER" id="PTHR37534:SF39">
    <property type="entry name" value="TRANSCRIPTION FACTOR DOMAIN-CONTAINING PROTEIN"/>
    <property type="match status" value="1"/>
</dbReference>
<evidence type="ECO:0000313" key="3">
    <source>
        <dbReference type="EMBL" id="KAH6638609.1"/>
    </source>
</evidence>
<dbReference type="GO" id="GO:0005634">
    <property type="term" value="C:nucleus"/>
    <property type="evidence" value="ECO:0007669"/>
    <property type="project" value="UniProtKB-SubCell"/>
</dbReference>
<name>A0A9P8REE5_9PEZI</name>
<dbReference type="GO" id="GO:0000976">
    <property type="term" value="F:transcription cis-regulatory region binding"/>
    <property type="evidence" value="ECO:0007669"/>
    <property type="project" value="TreeGrafter"/>
</dbReference>
<reference evidence="3" key="1">
    <citation type="journal article" date="2021" name="Nat. Commun.">
        <title>Genetic determinants of endophytism in the Arabidopsis root mycobiome.</title>
        <authorList>
            <person name="Mesny F."/>
            <person name="Miyauchi S."/>
            <person name="Thiergart T."/>
            <person name="Pickel B."/>
            <person name="Atanasova L."/>
            <person name="Karlsson M."/>
            <person name="Huettel B."/>
            <person name="Barry K.W."/>
            <person name="Haridas S."/>
            <person name="Chen C."/>
            <person name="Bauer D."/>
            <person name="Andreopoulos W."/>
            <person name="Pangilinan J."/>
            <person name="LaButti K."/>
            <person name="Riley R."/>
            <person name="Lipzen A."/>
            <person name="Clum A."/>
            <person name="Drula E."/>
            <person name="Henrissat B."/>
            <person name="Kohler A."/>
            <person name="Grigoriev I.V."/>
            <person name="Martin F.M."/>
            <person name="Hacquard S."/>
        </authorList>
    </citation>
    <scope>NUCLEOTIDE SEQUENCE</scope>
    <source>
        <strain evidence="3">MPI-SDFR-AT-0073</strain>
    </source>
</reference>
<accession>A0A9P8REE5</accession>
<gene>
    <name evidence="3" type="ORF">BKA67DRAFT_588940</name>
</gene>
<comment type="caution">
    <text evidence="3">The sequence shown here is derived from an EMBL/GenBank/DDBJ whole genome shotgun (WGS) entry which is preliminary data.</text>
</comment>
<evidence type="ECO:0000256" key="1">
    <source>
        <dbReference type="ARBA" id="ARBA00004123"/>
    </source>
</evidence>
<dbReference type="GO" id="GO:0045944">
    <property type="term" value="P:positive regulation of transcription by RNA polymerase II"/>
    <property type="evidence" value="ECO:0007669"/>
    <property type="project" value="TreeGrafter"/>
</dbReference>
<keyword evidence="4" id="KW-1185">Reference proteome</keyword>
<dbReference type="OrthoDB" id="5130013at2759"/>
<sequence>MALVHLDSRRKSNSRKFRLSWPDANDARRAVVAKLLFTSYSEPVGYIADPHFVHVSSGDLERHYHLPASVRPILQIPLEWNPLHLKVGDAELFQYFQCTASQSLAIFPHDSRDLGNVLVRIALTSNTKSGRAVLQSLLAFASIHRHNVHSQAVELKLSALKALACITGSHVGTEEAIQHVAAGMLLCSFETHQTSCTSGQWTCYVDGVKDVIRASCLEAKASQDGDLTILLAWVNYHDVLKRFVRAHWPRQTPPDSPSACAEVSLHGRYRESSLTDSYASPTPSPGLGTIELLSEVCDALAARPSTMAPTESLDEYRSFLKILDWKIRNIEVTATADDGVNSLLMMEVYKLAVAVYLSRASNNMLNQAARTQVQVERGFSILGQMSFCARQFPVFILGCEARRDDQRVTVLDLMSRTEEHVSSRSFNYVKAVLQAIWAQEDLANGEIKFGDKIRHVFGCCSDLPAFV</sequence>
<comment type="subcellular location">
    <subcellularLocation>
        <location evidence="1">Nucleus</location>
    </subcellularLocation>
</comment>
<dbReference type="EMBL" id="JAGPXC010000015">
    <property type="protein sequence ID" value="KAH6638609.1"/>
    <property type="molecule type" value="Genomic_DNA"/>
</dbReference>
<dbReference type="Pfam" id="PF11951">
    <property type="entry name" value="Fungal_trans_2"/>
    <property type="match status" value="1"/>
</dbReference>
<protein>
    <submittedName>
        <fullName evidence="3">Fungal-specific transcription factor domain-containing protein</fullName>
    </submittedName>
</protein>